<dbReference type="SMART" id="SM00739">
    <property type="entry name" value="KOW"/>
    <property type="match status" value="1"/>
</dbReference>
<evidence type="ECO:0000256" key="5">
    <source>
        <dbReference type="HAMAP-Rule" id="MF_00948"/>
    </source>
</evidence>
<dbReference type="PANTHER" id="PTHR30265:SF2">
    <property type="entry name" value="TRANSCRIPTION TERMINATION_ANTITERMINATION PROTEIN NUSG"/>
    <property type="match status" value="1"/>
</dbReference>
<dbReference type="PATRIC" id="fig|869212.3.peg.2901"/>
<dbReference type="InterPro" id="IPR014722">
    <property type="entry name" value="Rib_uL2_dom2"/>
</dbReference>
<dbReference type="GO" id="GO:0032784">
    <property type="term" value="P:regulation of DNA-templated transcription elongation"/>
    <property type="evidence" value="ECO:0007669"/>
    <property type="project" value="InterPro"/>
</dbReference>
<evidence type="ECO:0000313" key="10">
    <source>
        <dbReference type="EMBL" id="AFM13518.1"/>
    </source>
</evidence>
<dbReference type="InterPro" id="IPR006645">
    <property type="entry name" value="NGN-like_dom"/>
</dbReference>
<dbReference type="PRINTS" id="PR00338">
    <property type="entry name" value="NUSGTNSCPFCT"/>
</dbReference>
<keyword evidence="3 5" id="KW-0805">Transcription regulation</keyword>
<evidence type="ECO:0000256" key="1">
    <source>
        <dbReference type="ARBA" id="ARBA00022472"/>
    </source>
</evidence>
<feature type="domain" description="NusG-like N-terminal" evidence="8">
    <location>
        <begin position="2"/>
        <end position="110"/>
    </location>
</feature>
<feature type="domain" description="KOW" evidence="9">
    <location>
        <begin position="124"/>
        <end position="151"/>
    </location>
</feature>
<comment type="similarity">
    <text evidence="5 7">Belongs to the NusG family.</text>
</comment>
<dbReference type="Pfam" id="PF02357">
    <property type="entry name" value="NusG"/>
    <property type="match status" value="1"/>
</dbReference>
<dbReference type="OrthoDB" id="9809075at2"/>
<dbReference type="InterPro" id="IPR015869">
    <property type="entry name" value="Transcrpt_antiterm_NusG_bac_CS"/>
</dbReference>
<accession>I4B8B1</accession>
<dbReference type="InterPro" id="IPR001062">
    <property type="entry name" value="Transcrpt_antiterm_NusG"/>
</dbReference>
<dbReference type="Gene3D" id="2.30.30.30">
    <property type="match status" value="1"/>
</dbReference>
<evidence type="ECO:0000256" key="4">
    <source>
        <dbReference type="ARBA" id="ARBA00023163"/>
    </source>
</evidence>
<dbReference type="STRING" id="869212.Turpa_2879"/>
<dbReference type="SMART" id="SM00738">
    <property type="entry name" value="NGN"/>
    <property type="match status" value="1"/>
</dbReference>
<name>I4B8B1_TURPD</name>
<dbReference type="PROSITE" id="PS01014">
    <property type="entry name" value="NUSG"/>
    <property type="match status" value="1"/>
</dbReference>
<dbReference type="InterPro" id="IPR005824">
    <property type="entry name" value="KOW"/>
</dbReference>
<dbReference type="NCBIfam" id="TIGR00922">
    <property type="entry name" value="nusG"/>
    <property type="match status" value="1"/>
</dbReference>
<gene>
    <name evidence="5" type="primary">nusG</name>
    <name evidence="10" type="ordered locus">Turpa_2879</name>
</gene>
<dbReference type="Gene3D" id="3.30.70.940">
    <property type="entry name" value="NusG, N-terminal domain"/>
    <property type="match status" value="1"/>
</dbReference>
<dbReference type="Proteomes" id="UP000006048">
    <property type="component" value="Chromosome"/>
</dbReference>
<evidence type="ECO:0000259" key="9">
    <source>
        <dbReference type="SMART" id="SM00739"/>
    </source>
</evidence>
<keyword evidence="2 5" id="KW-0889">Transcription antitermination</keyword>
<dbReference type="CDD" id="cd06091">
    <property type="entry name" value="KOW_NusG"/>
    <property type="match status" value="1"/>
</dbReference>
<dbReference type="SUPFAM" id="SSF82679">
    <property type="entry name" value="N-utilization substance G protein NusG, N-terminal domain"/>
    <property type="match status" value="1"/>
</dbReference>
<dbReference type="FunFam" id="2.30.30.30:FF:000002">
    <property type="entry name" value="Transcription termination/antitermination factor NusG"/>
    <property type="match status" value="1"/>
</dbReference>
<dbReference type="EMBL" id="CP002959">
    <property type="protein sequence ID" value="AFM13518.1"/>
    <property type="molecule type" value="Genomic_DNA"/>
</dbReference>
<keyword evidence="1 5" id="KW-0806">Transcription termination</keyword>
<dbReference type="Pfam" id="PF00467">
    <property type="entry name" value="KOW"/>
    <property type="match status" value="1"/>
</dbReference>
<dbReference type="SUPFAM" id="SSF50104">
    <property type="entry name" value="Translation proteins SH3-like domain"/>
    <property type="match status" value="1"/>
</dbReference>
<keyword evidence="4 5" id="KW-0804">Transcription</keyword>
<evidence type="ECO:0000256" key="2">
    <source>
        <dbReference type="ARBA" id="ARBA00022814"/>
    </source>
</evidence>
<dbReference type="InterPro" id="IPR047050">
    <property type="entry name" value="NGN"/>
</dbReference>
<comment type="function">
    <text evidence="5 7">Participates in transcription elongation, termination and antitermination.</text>
</comment>
<proteinExistence type="inferred from homology"/>
<organism evidence="10 11">
    <name type="scientific">Turneriella parva (strain ATCC BAA-1111 / DSM 21527 / NCTC 11395 / H)</name>
    <name type="common">Leptospira parva</name>
    <dbReference type="NCBI Taxonomy" id="869212"/>
    <lineage>
        <taxon>Bacteria</taxon>
        <taxon>Pseudomonadati</taxon>
        <taxon>Spirochaetota</taxon>
        <taxon>Spirochaetia</taxon>
        <taxon>Leptospirales</taxon>
        <taxon>Leptospiraceae</taxon>
        <taxon>Turneriella</taxon>
    </lineage>
</organism>
<dbReference type="KEGG" id="tpx:Turpa_2879"/>
<dbReference type="InterPro" id="IPR008991">
    <property type="entry name" value="Translation_prot_SH3-like_sf"/>
</dbReference>
<dbReference type="RefSeq" id="WP_014804020.1">
    <property type="nucleotide sequence ID" value="NC_018020.1"/>
</dbReference>
<dbReference type="InterPro" id="IPR043425">
    <property type="entry name" value="NusG-like"/>
</dbReference>
<evidence type="ECO:0000256" key="3">
    <source>
        <dbReference type="ARBA" id="ARBA00023015"/>
    </source>
</evidence>
<dbReference type="GO" id="GO:0006353">
    <property type="term" value="P:DNA-templated transcription termination"/>
    <property type="evidence" value="ECO:0007669"/>
    <property type="project" value="UniProtKB-UniRule"/>
</dbReference>
<evidence type="ECO:0000259" key="8">
    <source>
        <dbReference type="SMART" id="SM00738"/>
    </source>
</evidence>
<evidence type="ECO:0000313" key="11">
    <source>
        <dbReference type="Proteomes" id="UP000006048"/>
    </source>
</evidence>
<evidence type="ECO:0000256" key="6">
    <source>
        <dbReference type="NCBIfam" id="TIGR00922"/>
    </source>
</evidence>
<dbReference type="GO" id="GO:0005829">
    <property type="term" value="C:cytosol"/>
    <property type="evidence" value="ECO:0007669"/>
    <property type="project" value="UniProtKB-ARBA"/>
</dbReference>
<dbReference type="AlphaFoldDB" id="I4B8B1"/>
<dbReference type="HOGENOM" id="CLU_067287_1_0_12"/>
<dbReference type="PANTHER" id="PTHR30265">
    <property type="entry name" value="RHO-INTERACTING TRANSCRIPTION TERMINATION FACTOR NUSG"/>
    <property type="match status" value="1"/>
</dbReference>
<reference evidence="10 11" key="1">
    <citation type="submission" date="2012-06" db="EMBL/GenBank/DDBJ databases">
        <title>The complete chromosome of genome of Turneriella parva DSM 21527.</title>
        <authorList>
            <consortium name="US DOE Joint Genome Institute (JGI-PGF)"/>
            <person name="Lucas S."/>
            <person name="Han J."/>
            <person name="Lapidus A."/>
            <person name="Bruce D."/>
            <person name="Goodwin L."/>
            <person name="Pitluck S."/>
            <person name="Peters L."/>
            <person name="Kyrpides N."/>
            <person name="Mavromatis K."/>
            <person name="Ivanova N."/>
            <person name="Mikhailova N."/>
            <person name="Chertkov O."/>
            <person name="Detter J.C."/>
            <person name="Tapia R."/>
            <person name="Han C."/>
            <person name="Land M."/>
            <person name="Hauser L."/>
            <person name="Markowitz V."/>
            <person name="Cheng J.-F."/>
            <person name="Hugenholtz P."/>
            <person name="Woyke T."/>
            <person name="Wu D."/>
            <person name="Gronow S."/>
            <person name="Wellnitz S."/>
            <person name="Brambilla E."/>
            <person name="Klenk H.-P."/>
            <person name="Eisen J.A."/>
        </authorList>
    </citation>
    <scope>NUCLEOTIDE SEQUENCE [LARGE SCALE GENOMIC DNA]</scope>
    <source>
        <strain evidence="11">ATCC BAA-1111 / DSM 21527 / NCTC 11395 / H</strain>
    </source>
</reference>
<protein>
    <recommendedName>
        <fullName evidence="5 6">Transcription termination/antitermination protein NusG</fullName>
    </recommendedName>
</protein>
<dbReference type="GO" id="GO:0031564">
    <property type="term" value="P:transcription antitermination"/>
    <property type="evidence" value="ECO:0007669"/>
    <property type="project" value="UniProtKB-UniRule"/>
</dbReference>
<sequence length="178" mass="20117">MAMQWYVVTTLSSHEDKVKKLLERQKDKWPDGSKVGQIKIPLHEMAELRGGKKRIVKKKLMPGYVFIECDLTDELQHRIRALPGIMGFVSAGAEPQVLSEEEMHALFTEMGSAAAEEKQTTRIFFTEGEIVKIIDGPFANFQGTVDDVNPEKGKVRVRVEIFGRATPVELDYLQVSKI</sequence>
<dbReference type="InterPro" id="IPR036735">
    <property type="entry name" value="NGN_dom_sf"/>
</dbReference>
<dbReference type="CDD" id="cd09891">
    <property type="entry name" value="NGN_Bact_1"/>
    <property type="match status" value="1"/>
</dbReference>
<evidence type="ECO:0000256" key="7">
    <source>
        <dbReference type="RuleBase" id="RU000538"/>
    </source>
</evidence>
<dbReference type="GO" id="GO:0006354">
    <property type="term" value="P:DNA-templated transcription elongation"/>
    <property type="evidence" value="ECO:0007669"/>
    <property type="project" value="UniProtKB-UniRule"/>
</dbReference>
<dbReference type="HAMAP" id="MF_00948">
    <property type="entry name" value="NusG"/>
    <property type="match status" value="1"/>
</dbReference>
<keyword evidence="11" id="KW-1185">Reference proteome</keyword>